<dbReference type="Gramene" id="OE9A090306T1">
    <property type="protein sequence ID" value="OE9A090306C1"/>
    <property type="gene ID" value="OE9A090306"/>
</dbReference>
<organism evidence="1 2">
    <name type="scientific">Olea europaea subsp. europaea</name>
    <dbReference type="NCBI Taxonomy" id="158383"/>
    <lineage>
        <taxon>Eukaryota</taxon>
        <taxon>Viridiplantae</taxon>
        <taxon>Streptophyta</taxon>
        <taxon>Embryophyta</taxon>
        <taxon>Tracheophyta</taxon>
        <taxon>Spermatophyta</taxon>
        <taxon>Magnoliopsida</taxon>
        <taxon>eudicotyledons</taxon>
        <taxon>Gunneridae</taxon>
        <taxon>Pentapetalae</taxon>
        <taxon>asterids</taxon>
        <taxon>lamiids</taxon>
        <taxon>Lamiales</taxon>
        <taxon>Oleaceae</taxon>
        <taxon>Oleeae</taxon>
        <taxon>Olea</taxon>
    </lineage>
</organism>
<name>A0A8S0PNE6_OLEEU</name>
<dbReference type="AlphaFoldDB" id="A0A8S0PNE6"/>
<dbReference type="OrthoDB" id="1436341at2759"/>
<keyword evidence="2" id="KW-1185">Reference proteome</keyword>
<evidence type="ECO:0000313" key="1">
    <source>
        <dbReference type="EMBL" id="CAA2955353.1"/>
    </source>
</evidence>
<evidence type="ECO:0000313" key="2">
    <source>
        <dbReference type="Proteomes" id="UP000594638"/>
    </source>
</evidence>
<accession>A0A8S0PNE6</accession>
<gene>
    <name evidence="1" type="ORF">OLEA9_A090306</name>
</gene>
<dbReference type="Proteomes" id="UP000594638">
    <property type="component" value="Unassembled WGS sequence"/>
</dbReference>
<sequence>MRYYTWVFVLPHLGIEKKSCFKDHGHFSLKAFPNKGNFDWEERKGRDELKRQRAESQRFVAHKATLSLITPITYLSHLQRNLPIARSKLYFKVADVARPL</sequence>
<dbReference type="EMBL" id="CACTIH010000146">
    <property type="protein sequence ID" value="CAA2955353.1"/>
    <property type="molecule type" value="Genomic_DNA"/>
</dbReference>
<proteinExistence type="predicted"/>
<protein>
    <submittedName>
        <fullName evidence="1">Uncharacterized protein</fullName>
    </submittedName>
</protein>
<comment type="caution">
    <text evidence="1">The sequence shown here is derived from an EMBL/GenBank/DDBJ whole genome shotgun (WGS) entry which is preliminary data.</text>
</comment>
<reference evidence="1 2" key="1">
    <citation type="submission" date="2019-12" db="EMBL/GenBank/DDBJ databases">
        <authorList>
            <person name="Alioto T."/>
            <person name="Alioto T."/>
            <person name="Gomez Garrido J."/>
        </authorList>
    </citation>
    <scope>NUCLEOTIDE SEQUENCE [LARGE SCALE GENOMIC DNA]</scope>
</reference>